<keyword evidence="2" id="KW-0378">Hydrolase</keyword>
<feature type="domain" description="Metallo-beta-lactamase" evidence="1">
    <location>
        <begin position="37"/>
        <end position="215"/>
    </location>
</feature>
<dbReference type="InterPro" id="IPR041516">
    <property type="entry name" value="LACTB2_WH"/>
</dbReference>
<dbReference type="GO" id="GO:0016787">
    <property type="term" value="F:hydrolase activity"/>
    <property type="evidence" value="ECO:0007669"/>
    <property type="project" value="UniProtKB-KW"/>
</dbReference>
<dbReference type="OrthoDB" id="9784009at2"/>
<dbReference type="Gene3D" id="1.10.10.10">
    <property type="entry name" value="Winged helix-like DNA-binding domain superfamily/Winged helix DNA-binding domain"/>
    <property type="match status" value="1"/>
</dbReference>
<dbReference type="SUPFAM" id="SSF56281">
    <property type="entry name" value="Metallo-hydrolase/oxidoreductase"/>
    <property type="match status" value="1"/>
</dbReference>
<dbReference type="InterPro" id="IPR001279">
    <property type="entry name" value="Metallo-B-lactamas"/>
</dbReference>
<accession>A0A172Y4P1</accession>
<dbReference type="STRING" id="588932.DA69_04875"/>
<evidence type="ECO:0000313" key="3">
    <source>
        <dbReference type="Proteomes" id="UP000077603"/>
    </source>
</evidence>
<dbReference type="EMBL" id="CP015614">
    <property type="protein sequence ID" value="ANF54132.1"/>
    <property type="molecule type" value="Genomic_DNA"/>
</dbReference>
<sequence length="305" mass="33268">MIPYVRQFDFAYGRRDQVSPLIQRLIADNPGPFTFTGTGTYIIGRDRPGAGVAVIDPGPLDDAHLDALLRAVAGRTVSHVLVTHTHRDHAPLARPFAEAVGGAPILAMQPPARTMHASDSSLDEDEDEDFCPDIVLTGAERIEGDGWTLEAMATPGHASNHMAFILRDENALFSGDHIMGWSTTVVAPPDGDMTAYMQSLDAVLARGFSTIWPTHGPAITQVARFLKAYRAHRLEREGQIMARLAAGDRTIAQMVPILYAAVDERLWPAASLSVLAHLIKLEKEGRARAEPQARLGADWRLTEDL</sequence>
<dbReference type="PANTHER" id="PTHR23131">
    <property type="entry name" value="ENDORIBONUCLEASE LACTB2"/>
    <property type="match status" value="1"/>
</dbReference>
<organism evidence="2 3">
    <name type="scientific">Brevundimonas naejangsanensis</name>
    <dbReference type="NCBI Taxonomy" id="588932"/>
    <lineage>
        <taxon>Bacteria</taxon>
        <taxon>Pseudomonadati</taxon>
        <taxon>Pseudomonadota</taxon>
        <taxon>Alphaproteobacteria</taxon>
        <taxon>Caulobacterales</taxon>
        <taxon>Caulobacteraceae</taxon>
        <taxon>Brevundimonas</taxon>
    </lineage>
</organism>
<dbReference type="PANTHER" id="PTHR23131:SF0">
    <property type="entry name" value="ENDORIBONUCLEASE LACTB2"/>
    <property type="match status" value="1"/>
</dbReference>
<dbReference type="RefSeq" id="WP_025977184.1">
    <property type="nucleotide sequence ID" value="NZ_CP015614.1"/>
</dbReference>
<dbReference type="InterPro" id="IPR050662">
    <property type="entry name" value="Sec-metab_biosynth-thioest"/>
</dbReference>
<name>A0A172Y4P1_9CAUL</name>
<dbReference type="eggNOG" id="COG0491">
    <property type="taxonomic scope" value="Bacteria"/>
</dbReference>
<dbReference type="Proteomes" id="UP000077603">
    <property type="component" value="Chromosome"/>
</dbReference>
<proteinExistence type="predicted"/>
<protein>
    <submittedName>
        <fullName evidence="2">MBL fold metallo-hydrolase</fullName>
    </submittedName>
</protein>
<reference evidence="2 3" key="1">
    <citation type="journal article" date="2014" name="Genome Announc.">
        <title>Genome Sequence of a Promising Hydrogen-Producing Facultative Anaerobic Bacterium, Brevundimonas naejangsanensis Strain B1.</title>
        <authorList>
            <person name="Su H."/>
            <person name="Zhang T."/>
            <person name="Bao M."/>
            <person name="Jiang Y."/>
            <person name="Wang Y."/>
            <person name="Tan T."/>
        </authorList>
    </citation>
    <scope>NUCLEOTIDE SEQUENCE [LARGE SCALE GENOMIC DNA]</scope>
    <source>
        <strain evidence="2 3">B1</strain>
    </source>
</reference>
<dbReference type="SMART" id="SM00849">
    <property type="entry name" value="Lactamase_B"/>
    <property type="match status" value="1"/>
</dbReference>
<dbReference type="KEGG" id="bne:DA69_04875"/>
<dbReference type="CDD" id="cd16278">
    <property type="entry name" value="metallo-hydrolase-like_MBL-fold"/>
    <property type="match status" value="1"/>
</dbReference>
<dbReference type="InterPro" id="IPR036866">
    <property type="entry name" value="RibonucZ/Hydroxyglut_hydro"/>
</dbReference>
<gene>
    <name evidence="2" type="ORF">DA69_04875</name>
</gene>
<dbReference type="AlphaFoldDB" id="A0A172Y4P1"/>
<dbReference type="Pfam" id="PF17778">
    <property type="entry name" value="WHD_BLACT"/>
    <property type="match status" value="1"/>
</dbReference>
<dbReference type="Pfam" id="PF00753">
    <property type="entry name" value="Lactamase_B"/>
    <property type="match status" value="1"/>
</dbReference>
<dbReference type="Gene3D" id="3.60.15.10">
    <property type="entry name" value="Ribonuclease Z/Hydroxyacylglutathione hydrolase-like"/>
    <property type="match status" value="1"/>
</dbReference>
<keyword evidence="3" id="KW-1185">Reference proteome</keyword>
<evidence type="ECO:0000259" key="1">
    <source>
        <dbReference type="SMART" id="SM00849"/>
    </source>
</evidence>
<evidence type="ECO:0000313" key="2">
    <source>
        <dbReference type="EMBL" id="ANF54132.1"/>
    </source>
</evidence>
<dbReference type="InterPro" id="IPR036388">
    <property type="entry name" value="WH-like_DNA-bd_sf"/>
</dbReference>